<comment type="caution">
    <text evidence="3">The sequence shown here is derived from an EMBL/GenBank/DDBJ whole genome shotgun (WGS) entry which is preliminary data.</text>
</comment>
<name>A0A4Q1RL86_9FIRM</name>
<dbReference type="AlphaFoldDB" id="A0A4Q1RL86"/>
<dbReference type="SUPFAM" id="SSF49879">
    <property type="entry name" value="SMAD/FHA domain"/>
    <property type="match status" value="1"/>
</dbReference>
<dbReference type="InterPro" id="IPR000253">
    <property type="entry name" value="FHA_dom"/>
</dbReference>
<evidence type="ECO:0000313" key="4">
    <source>
        <dbReference type="Proteomes" id="UP000290106"/>
    </source>
</evidence>
<dbReference type="EMBL" id="SDKC01000001">
    <property type="protein sequence ID" value="RXS76597.1"/>
    <property type="molecule type" value="Genomic_DNA"/>
</dbReference>
<evidence type="ECO:0000313" key="3">
    <source>
        <dbReference type="EMBL" id="RXS76597.1"/>
    </source>
</evidence>
<dbReference type="SMART" id="SM00240">
    <property type="entry name" value="FHA"/>
    <property type="match status" value="1"/>
</dbReference>
<evidence type="ECO:0000256" key="1">
    <source>
        <dbReference type="SAM" id="MobiDB-lite"/>
    </source>
</evidence>
<dbReference type="Proteomes" id="UP000290106">
    <property type="component" value="Unassembled WGS sequence"/>
</dbReference>
<organism evidence="3 4">
    <name type="scientific">Blautia faecicola</name>
    <dbReference type="NCBI Taxonomy" id="2509240"/>
    <lineage>
        <taxon>Bacteria</taxon>
        <taxon>Bacillati</taxon>
        <taxon>Bacillota</taxon>
        <taxon>Clostridia</taxon>
        <taxon>Lachnospirales</taxon>
        <taxon>Lachnospiraceae</taxon>
        <taxon>Blautia</taxon>
    </lineage>
</organism>
<dbReference type="Pfam" id="PF00498">
    <property type="entry name" value="FHA"/>
    <property type="match status" value="1"/>
</dbReference>
<dbReference type="PROSITE" id="PS50006">
    <property type="entry name" value="FHA_DOMAIN"/>
    <property type="match status" value="1"/>
</dbReference>
<dbReference type="OrthoDB" id="9783862at2"/>
<accession>A0A4Q1RL86</accession>
<feature type="domain" description="FHA" evidence="2">
    <location>
        <begin position="227"/>
        <end position="278"/>
    </location>
</feature>
<feature type="compositionally biased region" description="Basic and acidic residues" evidence="1">
    <location>
        <begin position="91"/>
        <end position="138"/>
    </location>
</feature>
<gene>
    <name evidence="3" type="ORF">ETP43_00245</name>
</gene>
<dbReference type="InterPro" id="IPR008984">
    <property type="entry name" value="SMAD_FHA_dom_sf"/>
</dbReference>
<proteinExistence type="predicted"/>
<dbReference type="CDD" id="cd00060">
    <property type="entry name" value="FHA"/>
    <property type="match status" value="1"/>
</dbReference>
<keyword evidence="4" id="KW-1185">Reference proteome</keyword>
<dbReference type="Gene3D" id="2.60.200.20">
    <property type="match status" value="1"/>
</dbReference>
<feature type="region of interest" description="Disordered" evidence="1">
    <location>
        <begin position="59"/>
        <end position="151"/>
    </location>
</feature>
<reference evidence="3 4" key="1">
    <citation type="submission" date="2019-01" db="EMBL/GenBank/DDBJ databases">
        <title>Blautia sp. nov. KGMB01111 isolated human feces.</title>
        <authorList>
            <person name="Park J.-E."/>
            <person name="Kim J.-S."/>
            <person name="Park S.-H."/>
        </authorList>
    </citation>
    <scope>NUCLEOTIDE SEQUENCE [LARGE SCALE GENOMIC DNA]</scope>
    <source>
        <strain evidence="3 4">KGMB01111</strain>
    </source>
</reference>
<sequence length="302" mass="33243">MREAEELLTVPLVQQTPKVQEIPPVQQDTAYDPGTTMLNAGAAPAGGYTQHYVNPNLTHSQSSIPVSGGNIPKTYPGTKQEEFDNVSQPEQQKEEAPVKEKKGIFGRKEKGEKPQKTGLFGKKEKTKSTAVSKEETPNRPKSFHGIAIPGSDVVPQQENTATTATAIPAQNVSIPVHAAPIQNFGDTVDLQSYTNATQHTAAPAAMKNPCLIRKETREQFFLKKEVNRVGRSRENVDVYITDNTSIGRVHAVLYLRNGRLYVEDQNSRNGTFLNGHRVIGQEELVPGASLRLSNEEFKITFL</sequence>
<protein>
    <submittedName>
        <fullName evidence="3">FHA domain-containing protein</fullName>
    </submittedName>
</protein>
<evidence type="ECO:0000259" key="2">
    <source>
        <dbReference type="PROSITE" id="PS50006"/>
    </source>
</evidence>